<dbReference type="AlphaFoldDB" id="A0A1Y6LCG3"/>
<dbReference type="Pfam" id="PF23257">
    <property type="entry name" value="DUF7071"/>
    <property type="match status" value="1"/>
</dbReference>
<feature type="compositionally biased region" description="Basic and acidic residues" evidence="1">
    <location>
        <begin position="218"/>
        <end position="236"/>
    </location>
</feature>
<feature type="compositionally biased region" description="Basic and acidic residues" evidence="1">
    <location>
        <begin position="259"/>
        <end position="272"/>
    </location>
</feature>
<organism evidence="3 4">
    <name type="scientific">Zymoseptoria tritici ST99CH_1A5</name>
    <dbReference type="NCBI Taxonomy" id="1276529"/>
    <lineage>
        <taxon>Eukaryota</taxon>
        <taxon>Fungi</taxon>
        <taxon>Dikarya</taxon>
        <taxon>Ascomycota</taxon>
        <taxon>Pezizomycotina</taxon>
        <taxon>Dothideomycetes</taxon>
        <taxon>Dothideomycetidae</taxon>
        <taxon>Mycosphaerellales</taxon>
        <taxon>Mycosphaerellaceae</taxon>
        <taxon>Zymoseptoria</taxon>
    </lineage>
</organism>
<reference evidence="3 4" key="1">
    <citation type="submission" date="2016-10" db="EMBL/GenBank/DDBJ databases">
        <authorList>
            <person name="Varghese N."/>
        </authorList>
    </citation>
    <scope>NUCLEOTIDE SEQUENCE [LARGE SCALE GENOMIC DNA]</scope>
</reference>
<gene>
    <name evidence="3" type="ORF">ZT1A5_G3593</name>
</gene>
<protein>
    <recommendedName>
        <fullName evidence="2">DUF7071 domain-containing protein</fullName>
    </recommendedName>
</protein>
<evidence type="ECO:0000256" key="1">
    <source>
        <dbReference type="SAM" id="MobiDB-lite"/>
    </source>
</evidence>
<evidence type="ECO:0000259" key="2">
    <source>
        <dbReference type="Pfam" id="PF23257"/>
    </source>
</evidence>
<dbReference type="Proteomes" id="UP000215453">
    <property type="component" value="Chromosome 3"/>
</dbReference>
<dbReference type="InterPro" id="IPR055499">
    <property type="entry name" value="DUF7071"/>
</dbReference>
<feature type="compositionally biased region" description="Low complexity" evidence="1">
    <location>
        <begin position="687"/>
        <end position="696"/>
    </location>
</feature>
<feature type="domain" description="DUF7071" evidence="2">
    <location>
        <begin position="621"/>
        <end position="681"/>
    </location>
</feature>
<evidence type="ECO:0000313" key="4">
    <source>
        <dbReference type="Proteomes" id="UP000215453"/>
    </source>
</evidence>
<accession>A0A1Y6LCG3</accession>
<evidence type="ECO:0000313" key="3">
    <source>
        <dbReference type="EMBL" id="SMY22154.1"/>
    </source>
</evidence>
<feature type="compositionally biased region" description="Low complexity" evidence="1">
    <location>
        <begin position="517"/>
        <end position="532"/>
    </location>
</feature>
<sequence length="871" mass="95401">MARSDGDLVSIERSLGLKSDRGISRQGNKDSPVVQDLLSDIKVIAEQYVSKPNTEIRSSASLEKASLDLFSRYGPILWPDFGDDERPNWLETPSLEKYDGRYPKDLHYSDEPDRQTLTELFHDLVVEKCVKYHDNQLQKARRIARRSEMEPMDQMQDDVHGQALPAFSTQSVEWSDRNNAERVGSQPAEPYLPHGLPFGGSSSNQDNGEGSTTPESGSDTRTKNQRLQDYREEMARMDQSFTVASIDPPRAGVKRRRIDGHGPEAAAKRVRENGGASTPPKTSIDGNKQVNSESSAHPHPKEAPPVPGEKESQDVSATQRTAEAHETATAGVASSADPQADAAVIQLIDAFDDEDDNAKSPAAPPYETPVPSALSAMPAPDNTPLTNISPPPPRRSSGFQAINSINDAAQKGVPKETPQRQSPATEQLDAVHRREPSPMQQRRMSLPTAGPPVNPLLDIFPGRRAQPTASPASPLTIIPVAEARGGKSPEQRLNNGEMLRPKPPVESGIRRHTATEPNSTSALSPSSAAVSPRTVVRPLSNLPPRAVPLQRPHHLPSSPATQLYHFPSSSQQGAQQLSQSPPTYPNQGRLIPQRPLANPRQVSSPPNLPFITSGLPSHGRRQSLAEEILGDLAKTPVVAQMMAANTDLDAQQLRNLKDKLTKYPEARVDINILLARMSAPSDPPTPNSSSNTPRPSLASRQGGPPTLVYSRRASSGTGHYYAPIHPPGPIPIPRPVPSNPMAPFPPKAHDLTQIYPLPFPNVTVELKWGLTTLDFSDYMELRDFSTPREFFALIDAHIPEEIARLGKKIKEIRVKSQKDLGNEKLLPRIVRDEVRGRAAIRQLVKILRGVGREVEVELAFVVLWEEAGREE</sequence>
<proteinExistence type="predicted"/>
<dbReference type="EMBL" id="LT882678">
    <property type="protein sequence ID" value="SMY22154.1"/>
    <property type="molecule type" value="Genomic_DNA"/>
</dbReference>
<feature type="compositionally biased region" description="Polar residues" evidence="1">
    <location>
        <begin position="200"/>
        <end position="217"/>
    </location>
</feature>
<name>A0A1Y6LCG3_ZYMTR</name>
<feature type="compositionally biased region" description="Low complexity" evidence="1">
    <location>
        <begin position="568"/>
        <end position="580"/>
    </location>
</feature>
<feature type="region of interest" description="Disordered" evidence="1">
    <location>
        <begin position="463"/>
        <end position="619"/>
    </location>
</feature>
<feature type="region of interest" description="Disordered" evidence="1">
    <location>
        <begin position="677"/>
        <end position="712"/>
    </location>
</feature>
<feature type="compositionally biased region" description="Polar residues" evidence="1">
    <location>
        <begin position="397"/>
        <end position="407"/>
    </location>
</feature>
<feature type="compositionally biased region" description="Polar residues" evidence="1">
    <location>
        <begin position="275"/>
        <end position="295"/>
    </location>
</feature>
<feature type="region of interest" description="Disordered" evidence="1">
    <location>
        <begin position="169"/>
        <end position="451"/>
    </location>
</feature>